<evidence type="ECO:0000256" key="1">
    <source>
        <dbReference type="SAM" id="MobiDB-lite"/>
    </source>
</evidence>
<feature type="non-terminal residue" evidence="2">
    <location>
        <position position="117"/>
    </location>
</feature>
<accession>A0A091M9P5</accession>
<dbReference type="EMBL" id="KK527211">
    <property type="protein sequence ID" value="KFP68553.1"/>
    <property type="molecule type" value="Genomic_DNA"/>
</dbReference>
<protein>
    <submittedName>
        <fullName evidence="2">Uncharacterized protein</fullName>
    </submittedName>
</protein>
<dbReference type="Proteomes" id="UP000054116">
    <property type="component" value="Unassembled WGS sequence"/>
</dbReference>
<evidence type="ECO:0000313" key="2">
    <source>
        <dbReference type="EMBL" id="KFP68553.1"/>
    </source>
</evidence>
<gene>
    <name evidence="2" type="ORF">N322_12977</name>
</gene>
<evidence type="ECO:0000313" key="3">
    <source>
        <dbReference type="Proteomes" id="UP000054116"/>
    </source>
</evidence>
<dbReference type="AlphaFoldDB" id="A0A091M9P5"/>
<dbReference type="PANTHER" id="PTHR35674:SF1">
    <property type="entry name" value="CDNA SEQUENCE CK137956"/>
    <property type="match status" value="1"/>
</dbReference>
<dbReference type="InterPro" id="IPR031496">
    <property type="entry name" value="DUF4688"/>
</dbReference>
<proteinExistence type="predicted"/>
<feature type="region of interest" description="Disordered" evidence="1">
    <location>
        <begin position="21"/>
        <end position="48"/>
    </location>
</feature>
<keyword evidence="3" id="KW-1185">Reference proteome</keyword>
<reference evidence="2 3" key="1">
    <citation type="submission" date="2014-04" db="EMBL/GenBank/DDBJ databases">
        <title>Genome evolution of avian class.</title>
        <authorList>
            <person name="Zhang G."/>
            <person name="Li C."/>
        </authorList>
    </citation>
    <scope>NUCLEOTIDE SEQUENCE [LARGE SCALE GENOMIC DNA]</scope>
    <source>
        <strain evidence="2">BGI_N322</strain>
    </source>
</reference>
<sequence length="117" mass="12422">MKLRALCDAQLSAKSVITSLPCSSKSHKNSKELEDGSTTGTRSMEGSKLEVPFPLKDTARGAGNQVTAKETKAVKEFIPSNTFSSAKRSTAVSSTTAESQAAEQKQQLPPFAKVCSK</sequence>
<feature type="region of interest" description="Disordered" evidence="1">
    <location>
        <begin position="84"/>
        <end position="117"/>
    </location>
</feature>
<name>A0A091M9P5_CARIC</name>
<organism evidence="2 3">
    <name type="scientific">Cariama cristata</name>
    <name type="common">Red-legged seriema</name>
    <dbReference type="NCBI Taxonomy" id="54380"/>
    <lineage>
        <taxon>Eukaryota</taxon>
        <taxon>Metazoa</taxon>
        <taxon>Chordata</taxon>
        <taxon>Craniata</taxon>
        <taxon>Vertebrata</taxon>
        <taxon>Euteleostomi</taxon>
        <taxon>Archelosauria</taxon>
        <taxon>Archosauria</taxon>
        <taxon>Dinosauria</taxon>
        <taxon>Saurischia</taxon>
        <taxon>Theropoda</taxon>
        <taxon>Coelurosauria</taxon>
        <taxon>Aves</taxon>
        <taxon>Neognathae</taxon>
        <taxon>Neoaves</taxon>
        <taxon>Telluraves</taxon>
        <taxon>Australaves</taxon>
        <taxon>Cariamiformes</taxon>
        <taxon>Cariamidae</taxon>
        <taxon>Cariama</taxon>
    </lineage>
</organism>
<dbReference type="PANTHER" id="PTHR35674">
    <property type="entry name" value="CDNA SEQUENCE CK137956"/>
    <property type="match status" value="1"/>
</dbReference>
<feature type="compositionally biased region" description="Polar residues" evidence="1">
    <location>
        <begin position="84"/>
        <end position="107"/>
    </location>
</feature>